<keyword evidence="3" id="KW-1185">Reference proteome</keyword>
<evidence type="ECO:0000256" key="1">
    <source>
        <dbReference type="SAM" id="MobiDB-lite"/>
    </source>
</evidence>
<feature type="region of interest" description="Disordered" evidence="1">
    <location>
        <begin position="99"/>
        <end position="129"/>
    </location>
</feature>
<evidence type="ECO:0000313" key="3">
    <source>
        <dbReference type="Proteomes" id="UP000326062"/>
    </source>
</evidence>
<dbReference type="GO" id="GO:0010792">
    <property type="term" value="P:DNA double-strand break processing involved in repair via single-strand annealing"/>
    <property type="evidence" value="ECO:0007669"/>
    <property type="project" value="TreeGrafter"/>
</dbReference>
<proteinExistence type="predicted"/>
<dbReference type="InterPro" id="IPR033316">
    <property type="entry name" value="RBBP8-like"/>
</dbReference>
<comment type="caution">
    <text evidence="2">The sequence shown here is derived from an EMBL/GenBank/DDBJ whole genome shotgun (WGS) entry which is preliminary data.</text>
</comment>
<name>A0A5N3XC29_MUNRE</name>
<dbReference type="PANTHER" id="PTHR15107">
    <property type="entry name" value="RETINOBLASTOMA BINDING PROTEIN 8"/>
    <property type="match status" value="1"/>
</dbReference>
<sequence length="431" mass="49332">MLQSMGSPRTEHKIQGLQVKVTEKGMNFRCTETRILHQKSTAERATVIHETTKILEDQLRAGLCDCSTDCESEEDVILDSPITTFSFATLGCAHELRKIPKSSTQPQHKPNETPIAKTHGKSSYPPDNIATVAAETPGLCVQEESEPQGPRSPLGDELYHYLKGDHKKRNTGLSPSLLETRKTTHLKTGPFSNTSTSRSQKPRSKSEDSTFFKHPHIGAEMNKIINQVGRYRKLSTEELMLLNCVDTKDGSQSRLAGEKAVDMDCTLVSQTMPVKLKKQEEKGGKNFPRLADKEKELSIITKKTNHSYHILKVMKNTDLQNFPHIEAVWKKEERRKLFGHTCKKCEIFMQIFQQNKEERSYSCSRYQFRYIPPNTRENFRKIGFPSIQTCMERGYIKDLDPCPHPERLQPYNVRFLPKGKEQQKQKRGQLL</sequence>
<reference evidence="2 3" key="1">
    <citation type="submission" date="2019-06" db="EMBL/GenBank/DDBJ databases">
        <title>Discovery of a novel chromosome fission-fusion reversal in muntjac.</title>
        <authorList>
            <person name="Mudd A.B."/>
            <person name="Bredeson J.V."/>
            <person name="Baum R."/>
            <person name="Hockemeyer D."/>
            <person name="Rokhsar D.S."/>
        </authorList>
    </citation>
    <scope>NUCLEOTIDE SEQUENCE [LARGE SCALE GENOMIC DNA]</scope>
    <source>
        <strain evidence="2">UCam_UCB_Mr</strain>
        <tissue evidence="2">Fibroblast cell line</tissue>
    </source>
</reference>
<protein>
    <submittedName>
        <fullName evidence="2">Uncharacterized protein</fullName>
    </submittedName>
</protein>
<organism evidence="2 3">
    <name type="scientific">Muntiacus reevesi</name>
    <name type="common">Reeves' muntjac</name>
    <name type="synonym">Cervus reevesi</name>
    <dbReference type="NCBI Taxonomy" id="9886"/>
    <lineage>
        <taxon>Eukaryota</taxon>
        <taxon>Metazoa</taxon>
        <taxon>Chordata</taxon>
        <taxon>Craniata</taxon>
        <taxon>Vertebrata</taxon>
        <taxon>Euteleostomi</taxon>
        <taxon>Mammalia</taxon>
        <taxon>Eutheria</taxon>
        <taxon>Laurasiatheria</taxon>
        <taxon>Artiodactyla</taxon>
        <taxon>Ruminantia</taxon>
        <taxon>Pecora</taxon>
        <taxon>Cervidae</taxon>
        <taxon>Muntiacinae</taxon>
        <taxon>Muntiacus</taxon>
    </lineage>
</organism>
<dbReference type="Proteomes" id="UP000326062">
    <property type="component" value="Chromosome 10"/>
</dbReference>
<dbReference type="EMBL" id="VCEB01000013">
    <property type="protein sequence ID" value="KAB0370739.1"/>
    <property type="molecule type" value="Genomic_DNA"/>
</dbReference>
<dbReference type="AlphaFoldDB" id="A0A5N3XC29"/>
<feature type="region of interest" description="Disordered" evidence="1">
    <location>
        <begin position="165"/>
        <end position="210"/>
    </location>
</feature>
<accession>A0A5N3XC29</accession>
<gene>
    <name evidence="2" type="ORF">FD755_017148</name>
</gene>
<evidence type="ECO:0000313" key="2">
    <source>
        <dbReference type="EMBL" id="KAB0370739.1"/>
    </source>
</evidence>
<dbReference type="GO" id="GO:0003684">
    <property type="term" value="F:damaged DNA binding"/>
    <property type="evidence" value="ECO:0007669"/>
    <property type="project" value="TreeGrafter"/>
</dbReference>
<dbReference type="PANTHER" id="PTHR15107:SF4">
    <property type="entry name" value="DNA ENDONUCLEASE RBBP8"/>
    <property type="match status" value="1"/>
</dbReference>
<feature type="compositionally biased region" description="Polar residues" evidence="1">
    <location>
        <begin position="190"/>
        <end position="199"/>
    </location>
</feature>